<gene>
    <name evidence="3" type="ORF">GCM10025759_18220</name>
</gene>
<name>A0ABP9LGW7_9GAMM</name>
<dbReference type="SUPFAM" id="SSF82771">
    <property type="entry name" value="GIY-YIG endonuclease"/>
    <property type="match status" value="1"/>
</dbReference>
<proteinExistence type="inferred from homology"/>
<dbReference type="RefSeq" id="WP_158985909.1">
    <property type="nucleotide sequence ID" value="NZ_BAABKY010000002.1"/>
</dbReference>
<dbReference type="PROSITE" id="PS50164">
    <property type="entry name" value="GIY_YIG"/>
    <property type="match status" value="1"/>
</dbReference>
<comment type="similarity">
    <text evidence="1">Belongs to the UPF0213 family.</text>
</comment>
<dbReference type="PANTHER" id="PTHR34477:SF5">
    <property type="entry name" value="BSL5627 PROTEIN"/>
    <property type="match status" value="1"/>
</dbReference>
<organism evidence="3 4">
    <name type="scientific">Lysobacter panacisoli</name>
    <dbReference type="NCBI Taxonomy" id="1255263"/>
    <lineage>
        <taxon>Bacteria</taxon>
        <taxon>Pseudomonadati</taxon>
        <taxon>Pseudomonadota</taxon>
        <taxon>Gammaproteobacteria</taxon>
        <taxon>Lysobacterales</taxon>
        <taxon>Lysobacteraceae</taxon>
        <taxon>Lysobacter</taxon>
    </lineage>
</organism>
<evidence type="ECO:0000313" key="3">
    <source>
        <dbReference type="EMBL" id="GAA5075078.1"/>
    </source>
</evidence>
<comment type="caution">
    <text evidence="3">The sequence shown here is derived from an EMBL/GenBank/DDBJ whole genome shotgun (WGS) entry which is preliminary data.</text>
</comment>
<keyword evidence="4" id="KW-1185">Reference proteome</keyword>
<sequence>MEKQPAVYMLSSRPNGTIYVGVTSNLIGRTWQHREHLVDGFTRRHDVARLVWYELWDDMAAAIQREKQQKKWNRAWKIRLIAEQNPEWSDLWPGLASI</sequence>
<dbReference type="Proteomes" id="UP001501083">
    <property type="component" value="Unassembled WGS sequence"/>
</dbReference>
<evidence type="ECO:0000256" key="1">
    <source>
        <dbReference type="ARBA" id="ARBA00007435"/>
    </source>
</evidence>
<dbReference type="CDD" id="cd10448">
    <property type="entry name" value="GIY-YIG_unchar_3"/>
    <property type="match status" value="1"/>
</dbReference>
<evidence type="ECO:0000259" key="2">
    <source>
        <dbReference type="PROSITE" id="PS50164"/>
    </source>
</evidence>
<dbReference type="Pfam" id="PF01541">
    <property type="entry name" value="GIY-YIG"/>
    <property type="match status" value="1"/>
</dbReference>
<protein>
    <submittedName>
        <fullName evidence="3">GIY-YIG nuclease family protein</fullName>
    </submittedName>
</protein>
<accession>A0ABP9LGW7</accession>
<dbReference type="PANTHER" id="PTHR34477">
    <property type="entry name" value="UPF0213 PROTEIN YHBQ"/>
    <property type="match status" value="1"/>
</dbReference>
<evidence type="ECO:0000313" key="4">
    <source>
        <dbReference type="Proteomes" id="UP001501083"/>
    </source>
</evidence>
<dbReference type="InterPro" id="IPR035901">
    <property type="entry name" value="GIY-YIG_endonuc_sf"/>
</dbReference>
<reference evidence="4" key="1">
    <citation type="journal article" date="2019" name="Int. J. Syst. Evol. Microbiol.">
        <title>The Global Catalogue of Microorganisms (GCM) 10K type strain sequencing project: providing services to taxonomists for standard genome sequencing and annotation.</title>
        <authorList>
            <consortium name="The Broad Institute Genomics Platform"/>
            <consortium name="The Broad Institute Genome Sequencing Center for Infectious Disease"/>
            <person name="Wu L."/>
            <person name="Ma J."/>
        </authorList>
    </citation>
    <scope>NUCLEOTIDE SEQUENCE [LARGE SCALE GENOMIC DNA]</scope>
    <source>
        <strain evidence="4">JCM 19212</strain>
    </source>
</reference>
<dbReference type="EMBL" id="BAABKY010000002">
    <property type="protein sequence ID" value="GAA5075078.1"/>
    <property type="molecule type" value="Genomic_DNA"/>
</dbReference>
<dbReference type="Gene3D" id="3.40.1440.10">
    <property type="entry name" value="GIY-YIG endonuclease"/>
    <property type="match status" value="1"/>
</dbReference>
<dbReference type="InterPro" id="IPR000305">
    <property type="entry name" value="GIY-YIG_endonuc"/>
</dbReference>
<dbReference type="InterPro" id="IPR050190">
    <property type="entry name" value="UPF0213_domain"/>
</dbReference>
<feature type="domain" description="GIY-YIG" evidence="2">
    <location>
        <begin position="3"/>
        <end position="79"/>
    </location>
</feature>